<evidence type="ECO:0000313" key="5">
    <source>
        <dbReference type="Proteomes" id="UP000247515"/>
    </source>
</evidence>
<dbReference type="PANTHER" id="PTHR30290:SF64">
    <property type="entry name" value="ABC TRANSPORTER PERIPLASMIC BINDING PROTEIN"/>
    <property type="match status" value="1"/>
</dbReference>
<feature type="chain" id="PRO_5046601419" evidence="2">
    <location>
        <begin position="33"/>
        <end position="650"/>
    </location>
</feature>
<evidence type="ECO:0000313" key="4">
    <source>
        <dbReference type="EMBL" id="PXX16877.1"/>
    </source>
</evidence>
<sequence length="650" mass="71974">MSAFLQNATRRARIRAGVCAIVFAQVTAMAHAASHEAIGTTNGASNNEAQAGHWQTTLALFDDARPAAVPARLPYADDTPPRGGTLRLANYIDATPVVTSYDSLNPFLLRGNAAPAAPILLFETLMQRSLDDVSTQYPLLADRVAIAPDGLSATFHLNPAARFSNGRPVTADDVVWSFECLSRAPTSPFYSGRYALIRAAHALDAQTVRFDFRSAQRRAVLDAGDLYVFSRDWARTPAGGTRSFDQLATVPPIASGPYLIASRASNREIVYRRDPHYWGADLPVRRGMFNFDTVSFRLYGDDSAPLQAFRAGDIDAMFEGSAEQWTRNYSGPGFAAGTLHKQEFAEQGISDAQGLFFNLRRKKFQDPRVREAVGLALDYEWINRNMFFGQYERSQGFFDDSEFAARGAPDADELALLEPLRAKLPPEVFGEVPPQPQTTGRDGLRRNLARAEALLDSAGWQYRDGVLRDASGAPFTIELLDDGTGMQRILMVIVRNLRMLGIDARLRIMDQTVINERLKHFDFDMTTLGYRAASVPGGELARRFGSEAAQTPGSENYAGVNSPAVDALIADVQHAHSEHALVTAARALDRVLRCDRIMVPEWHITHARVAWNRRIAPPARVPKQYPWMDWVIGWWHAAPQNAPAFAQRQE</sequence>
<dbReference type="PANTHER" id="PTHR30290">
    <property type="entry name" value="PERIPLASMIC BINDING COMPONENT OF ABC TRANSPORTER"/>
    <property type="match status" value="1"/>
</dbReference>
<dbReference type="PIRSF" id="PIRSF002741">
    <property type="entry name" value="MppA"/>
    <property type="match status" value="1"/>
</dbReference>
<name>A0ABX5MQ47_9BURK</name>
<feature type="domain" description="Solute-binding protein family 5" evidence="3">
    <location>
        <begin position="137"/>
        <end position="544"/>
    </location>
</feature>
<evidence type="ECO:0000256" key="2">
    <source>
        <dbReference type="SAM" id="SignalP"/>
    </source>
</evidence>
<dbReference type="RefSeq" id="WP_234774651.1">
    <property type="nucleotide sequence ID" value="NZ_JAGIXD010000002.1"/>
</dbReference>
<reference evidence="4 5" key="1">
    <citation type="submission" date="2018-05" db="EMBL/GenBank/DDBJ databases">
        <title>Genomic Encyclopedia of Type Strains, Phase IV (KMG-V): Genome sequencing to study the core and pangenomes of soil and plant-associated prokaryotes.</title>
        <authorList>
            <person name="Whitman W."/>
        </authorList>
    </citation>
    <scope>NUCLEOTIDE SEQUENCE [LARGE SCALE GENOMIC DNA]</scope>
    <source>
        <strain evidence="4 5">SIr-6563</strain>
    </source>
</reference>
<proteinExistence type="predicted"/>
<evidence type="ECO:0000256" key="1">
    <source>
        <dbReference type="ARBA" id="ARBA00022729"/>
    </source>
</evidence>
<dbReference type="Gene3D" id="3.40.190.10">
    <property type="entry name" value="Periplasmic binding protein-like II"/>
    <property type="match status" value="1"/>
</dbReference>
<dbReference type="Proteomes" id="UP000247515">
    <property type="component" value="Unassembled WGS sequence"/>
</dbReference>
<dbReference type="InterPro" id="IPR030678">
    <property type="entry name" value="Peptide/Ni-bd"/>
</dbReference>
<accession>A0ABX5MQ47</accession>
<keyword evidence="1 2" id="KW-0732">Signal</keyword>
<dbReference type="EMBL" id="QJJV01000007">
    <property type="protein sequence ID" value="PXX16877.1"/>
    <property type="molecule type" value="Genomic_DNA"/>
</dbReference>
<evidence type="ECO:0000259" key="3">
    <source>
        <dbReference type="Pfam" id="PF00496"/>
    </source>
</evidence>
<organism evidence="4 5">
    <name type="scientific">Paraburkholderia tropica</name>
    <dbReference type="NCBI Taxonomy" id="92647"/>
    <lineage>
        <taxon>Bacteria</taxon>
        <taxon>Pseudomonadati</taxon>
        <taxon>Pseudomonadota</taxon>
        <taxon>Betaproteobacteria</taxon>
        <taxon>Burkholderiales</taxon>
        <taxon>Burkholderiaceae</taxon>
        <taxon>Paraburkholderia</taxon>
    </lineage>
</organism>
<dbReference type="Gene3D" id="3.10.105.10">
    <property type="entry name" value="Dipeptide-binding Protein, Domain 3"/>
    <property type="match status" value="1"/>
</dbReference>
<dbReference type="Pfam" id="PF00496">
    <property type="entry name" value="SBP_bac_5"/>
    <property type="match status" value="1"/>
</dbReference>
<dbReference type="InterPro" id="IPR000914">
    <property type="entry name" value="SBP_5_dom"/>
</dbReference>
<dbReference type="SUPFAM" id="SSF53850">
    <property type="entry name" value="Periplasmic binding protein-like II"/>
    <property type="match status" value="1"/>
</dbReference>
<gene>
    <name evidence="4" type="ORF">C7400_10786</name>
</gene>
<dbReference type="CDD" id="cd08497">
    <property type="entry name" value="MbnE-like"/>
    <property type="match status" value="1"/>
</dbReference>
<protein>
    <submittedName>
        <fullName evidence="4">Microcin C transport system substrate-binding protein</fullName>
    </submittedName>
</protein>
<comment type="caution">
    <text evidence="4">The sequence shown here is derived from an EMBL/GenBank/DDBJ whole genome shotgun (WGS) entry which is preliminary data.</text>
</comment>
<dbReference type="InterPro" id="IPR039424">
    <property type="entry name" value="SBP_5"/>
</dbReference>
<feature type="signal peptide" evidence="2">
    <location>
        <begin position="1"/>
        <end position="32"/>
    </location>
</feature>
<keyword evidence="5" id="KW-1185">Reference proteome</keyword>